<feature type="transmembrane region" description="Helical" evidence="10">
    <location>
        <begin position="142"/>
        <end position="161"/>
    </location>
</feature>
<accession>A0A286UP88</accession>
<dbReference type="AlphaFoldDB" id="A0A286UP88"/>
<comment type="caution">
    <text evidence="13">The sequence shown here is derived from an EMBL/GenBank/DDBJ whole genome shotgun (WGS) entry which is preliminary data.</text>
</comment>
<dbReference type="STRING" id="2282107.A0A286UP88"/>
<feature type="transmembrane region" description="Helical" evidence="10">
    <location>
        <begin position="358"/>
        <end position="377"/>
    </location>
</feature>
<gene>
    <name evidence="13" type="ORF">PNOK_0404300</name>
</gene>
<feature type="transmembrane region" description="Helical" evidence="10">
    <location>
        <begin position="239"/>
        <end position="258"/>
    </location>
</feature>
<dbReference type="OrthoDB" id="42657at2759"/>
<dbReference type="InterPro" id="IPR044738">
    <property type="entry name" value="Atg22"/>
</dbReference>
<dbReference type="InParanoid" id="A0A286UP88"/>
<dbReference type="Pfam" id="PF11700">
    <property type="entry name" value="ATG22"/>
    <property type="match status" value="1"/>
</dbReference>
<evidence type="ECO:0000256" key="10">
    <source>
        <dbReference type="RuleBase" id="RU363073"/>
    </source>
</evidence>
<dbReference type="Gene3D" id="1.20.1250.20">
    <property type="entry name" value="MFS general substrate transporter like domains"/>
    <property type="match status" value="1"/>
</dbReference>
<feature type="transmembrane region" description="Helical" evidence="10">
    <location>
        <begin position="449"/>
        <end position="469"/>
    </location>
</feature>
<evidence type="ECO:0000256" key="2">
    <source>
        <dbReference type="ARBA" id="ARBA00006978"/>
    </source>
</evidence>
<dbReference type="CDD" id="cd17483">
    <property type="entry name" value="MFS_Atg22_like"/>
    <property type="match status" value="1"/>
</dbReference>
<feature type="transmembrane region" description="Helical" evidence="10">
    <location>
        <begin position="321"/>
        <end position="343"/>
    </location>
</feature>
<dbReference type="PANTHER" id="PTHR23519">
    <property type="entry name" value="AUTOPHAGY-RELATED PROTEIN 22"/>
    <property type="match status" value="1"/>
</dbReference>
<evidence type="ECO:0000256" key="12">
    <source>
        <dbReference type="SAM" id="MobiDB-lite"/>
    </source>
</evidence>
<feature type="transmembrane region" description="Helical" evidence="10">
    <location>
        <begin position="173"/>
        <end position="196"/>
    </location>
</feature>
<keyword evidence="8 10" id="KW-0072">Autophagy</keyword>
<organism evidence="13 14">
    <name type="scientific">Pyrrhoderma noxium</name>
    <dbReference type="NCBI Taxonomy" id="2282107"/>
    <lineage>
        <taxon>Eukaryota</taxon>
        <taxon>Fungi</taxon>
        <taxon>Dikarya</taxon>
        <taxon>Basidiomycota</taxon>
        <taxon>Agaricomycotina</taxon>
        <taxon>Agaricomycetes</taxon>
        <taxon>Hymenochaetales</taxon>
        <taxon>Hymenochaetaceae</taxon>
        <taxon>Pyrrhoderma</taxon>
    </lineage>
</organism>
<dbReference type="EMBL" id="NBII01000003">
    <property type="protein sequence ID" value="PAV21416.1"/>
    <property type="molecule type" value="Genomic_DNA"/>
</dbReference>
<dbReference type="InterPro" id="IPR050495">
    <property type="entry name" value="ATG22/LtaA_families"/>
</dbReference>
<evidence type="ECO:0000256" key="11">
    <source>
        <dbReference type="SAM" id="Coils"/>
    </source>
</evidence>
<dbReference type="InterPro" id="IPR036259">
    <property type="entry name" value="MFS_trans_sf"/>
</dbReference>
<evidence type="ECO:0000256" key="1">
    <source>
        <dbReference type="ARBA" id="ARBA00004128"/>
    </source>
</evidence>
<evidence type="ECO:0000256" key="8">
    <source>
        <dbReference type="ARBA" id="ARBA00023006"/>
    </source>
</evidence>
<keyword evidence="3 10" id="KW-0813">Transport</keyword>
<dbReference type="InterPro" id="IPR024671">
    <property type="entry name" value="Atg22-like"/>
</dbReference>
<dbReference type="PANTHER" id="PTHR23519:SF4">
    <property type="entry name" value="AUTOPHAGY-RELATED PROTEIN"/>
    <property type="match status" value="1"/>
</dbReference>
<evidence type="ECO:0000256" key="5">
    <source>
        <dbReference type="ARBA" id="ARBA00022692"/>
    </source>
</evidence>
<keyword evidence="5 10" id="KW-0812">Transmembrane</keyword>
<feature type="transmembrane region" description="Helical" evidence="10">
    <location>
        <begin position="264"/>
        <end position="284"/>
    </location>
</feature>
<evidence type="ECO:0000313" key="14">
    <source>
        <dbReference type="Proteomes" id="UP000217199"/>
    </source>
</evidence>
<feature type="transmembrane region" description="Helical" evidence="10">
    <location>
        <begin position="108"/>
        <end position="130"/>
    </location>
</feature>
<proteinExistence type="inferred from homology"/>
<feature type="transmembrane region" description="Helical" evidence="10">
    <location>
        <begin position="389"/>
        <end position="408"/>
    </location>
</feature>
<keyword evidence="11" id="KW-0175">Coiled coil</keyword>
<dbReference type="GO" id="GO:0032974">
    <property type="term" value="P:amino acid transmembrane export from vacuole"/>
    <property type="evidence" value="ECO:0007669"/>
    <property type="project" value="InterPro"/>
</dbReference>
<comment type="function">
    <text evidence="10">Vacuolar effluxer which mediate the efflux of amino acids resulting from autophagic degradation. The release of autophagic amino acids allows the maintenance of protein synthesis and viability during nitrogen starvation.</text>
</comment>
<feature type="transmembrane region" description="Helical" evidence="10">
    <location>
        <begin position="420"/>
        <end position="437"/>
    </location>
</feature>
<keyword evidence="14" id="KW-1185">Reference proteome</keyword>
<feature type="transmembrane region" description="Helical" evidence="10">
    <location>
        <begin position="489"/>
        <end position="507"/>
    </location>
</feature>
<keyword evidence="4 10" id="KW-0926">Vacuole</keyword>
<protein>
    <recommendedName>
        <fullName evidence="10">Autophagy-related protein</fullName>
    </recommendedName>
</protein>
<feature type="region of interest" description="Disordered" evidence="12">
    <location>
        <begin position="1"/>
        <end position="33"/>
    </location>
</feature>
<comment type="similarity">
    <text evidence="2 10">Belongs to the ATG22 family.</text>
</comment>
<feature type="compositionally biased region" description="Polar residues" evidence="12">
    <location>
        <begin position="1"/>
        <end position="12"/>
    </location>
</feature>
<dbReference type="GO" id="GO:0006914">
    <property type="term" value="P:autophagy"/>
    <property type="evidence" value="ECO:0007669"/>
    <property type="project" value="UniProtKB-KW"/>
</dbReference>
<keyword evidence="6 10" id="KW-0029">Amino-acid transport</keyword>
<keyword evidence="9 10" id="KW-0472">Membrane</keyword>
<evidence type="ECO:0000256" key="3">
    <source>
        <dbReference type="ARBA" id="ARBA00022448"/>
    </source>
</evidence>
<keyword evidence="7 10" id="KW-1133">Transmembrane helix</keyword>
<evidence type="ECO:0000313" key="13">
    <source>
        <dbReference type="EMBL" id="PAV21416.1"/>
    </source>
</evidence>
<feature type="coiled-coil region" evidence="11">
    <location>
        <begin position="202"/>
        <end position="229"/>
    </location>
</feature>
<sequence length="553" mass="61681">MAQQPVSGNQKDASAVEVVSDTTDRQQYPAPLNTDEPIVTRKELWSYYLYYNGDNGVGPNGYSMTLFQSWATAAGFDPVAGPGSSCIADNASGQCVVPWGTGGATKSVSSVVLVANGVSFAVMTLIFTTIGSAADYGTFGRWLFLVLTVICWGAQFASMSLTSASRWHVAMALYMIGFISYGATLVFYAAIFPRLARNTPQARKLRDMLENGEIDVEEYEREESLEKNRISNISTTHSNIGYIVTLCLNLSILLPLANNLKSNNYAIVLTNVYWVLVGIWWFIFQQPRPGPPLPKGEHYITVGWKQIWEAIKHYKKLPYTFIYLFSFFLLADGLNTTGTLVSICQNDKFQFSFLQNTYLGLAQAITSTIATLGFWYIQKYWKIRTKRMFAVTNVVTCLIPLWGMIGIWTNKFGFHNTWEFWAYNVVFGLFQAPYYAFSQTMMAELSPPGFDNMFFGLFGLSNRASSMIGPNVIQAIIDNSGDNWKGFPFLFALCTCASLVIWIGVDVEKGRRDAVKFANEYRSSDGAHITPMKYDVKCSSTSLDANVVIASTM</sequence>
<dbReference type="SUPFAM" id="SSF103473">
    <property type="entry name" value="MFS general substrate transporter"/>
    <property type="match status" value="1"/>
</dbReference>
<evidence type="ECO:0000256" key="7">
    <source>
        <dbReference type="ARBA" id="ARBA00022989"/>
    </source>
</evidence>
<dbReference type="Proteomes" id="UP000217199">
    <property type="component" value="Unassembled WGS sequence"/>
</dbReference>
<reference evidence="13 14" key="1">
    <citation type="journal article" date="2017" name="Mol. Ecol.">
        <title>Comparative and population genomic landscape of Phellinus noxius: A hypervariable fungus causing root rot in trees.</title>
        <authorList>
            <person name="Chung C.L."/>
            <person name="Lee T.J."/>
            <person name="Akiba M."/>
            <person name="Lee H.H."/>
            <person name="Kuo T.H."/>
            <person name="Liu D."/>
            <person name="Ke H.M."/>
            <person name="Yokoi T."/>
            <person name="Roa M.B."/>
            <person name="Lu M.J."/>
            <person name="Chang Y.Y."/>
            <person name="Ann P.J."/>
            <person name="Tsai J.N."/>
            <person name="Chen C.Y."/>
            <person name="Tzean S.S."/>
            <person name="Ota Y."/>
            <person name="Hattori T."/>
            <person name="Sahashi N."/>
            <person name="Liou R.F."/>
            <person name="Kikuchi T."/>
            <person name="Tsai I.J."/>
        </authorList>
    </citation>
    <scope>NUCLEOTIDE SEQUENCE [LARGE SCALE GENOMIC DNA]</scope>
    <source>
        <strain evidence="13 14">FFPRI411160</strain>
    </source>
</reference>
<dbReference type="GO" id="GO:0005774">
    <property type="term" value="C:vacuolar membrane"/>
    <property type="evidence" value="ECO:0007669"/>
    <property type="project" value="UniProtKB-SubCell"/>
</dbReference>
<evidence type="ECO:0000256" key="9">
    <source>
        <dbReference type="ARBA" id="ARBA00023136"/>
    </source>
</evidence>
<evidence type="ECO:0000256" key="4">
    <source>
        <dbReference type="ARBA" id="ARBA00022554"/>
    </source>
</evidence>
<name>A0A286UP88_9AGAM</name>
<comment type="subcellular location">
    <subcellularLocation>
        <location evidence="1 10">Vacuole membrane</location>
        <topology evidence="1 10">Multi-pass membrane protein</topology>
    </subcellularLocation>
</comment>
<evidence type="ECO:0000256" key="6">
    <source>
        <dbReference type="ARBA" id="ARBA00022970"/>
    </source>
</evidence>